<dbReference type="Pfam" id="PF13307">
    <property type="entry name" value="Helicase_C_2"/>
    <property type="match status" value="1"/>
</dbReference>
<dbReference type="PROSITE" id="PS51193">
    <property type="entry name" value="HELICASE_ATP_BIND_2"/>
    <property type="match status" value="1"/>
</dbReference>
<dbReference type="Gene3D" id="3.40.50.300">
    <property type="entry name" value="P-loop containing nucleotide triphosphate hydrolases"/>
    <property type="match status" value="2"/>
</dbReference>
<dbReference type="InterPro" id="IPR027417">
    <property type="entry name" value="P-loop_NTPase"/>
</dbReference>
<reference evidence="6 7" key="1">
    <citation type="submission" date="2018-10" db="EMBL/GenBank/DDBJ databases">
        <title>Comparative analysis of microorganisms from saline springs in Andes Mountain Range, Colombia.</title>
        <authorList>
            <person name="Rubin E."/>
        </authorList>
    </citation>
    <scope>NUCLEOTIDE SEQUENCE [LARGE SCALE GENOMIC DNA]</scope>
    <source>
        <strain evidence="6 7">USBA 36</strain>
    </source>
</reference>
<evidence type="ECO:0000256" key="1">
    <source>
        <dbReference type="ARBA" id="ARBA00022741"/>
    </source>
</evidence>
<dbReference type="GO" id="GO:0003678">
    <property type="term" value="F:DNA helicase activity"/>
    <property type="evidence" value="ECO:0007669"/>
    <property type="project" value="TreeGrafter"/>
</dbReference>
<dbReference type="GO" id="GO:0005524">
    <property type="term" value="F:ATP binding"/>
    <property type="evidence" value="ECO:0007669"/>
    <property type="project" value="UniProtKB-KW"/>
</dbReference>
<name>A0A420WCS2_9PROT</name>
<dbReference type="GO" id="GO:0003676">
    <property type="term" value="F:nucleic acid binding"/>
    <property type="evidence" value="ECO:0007669"/>
    <property type="project" value="InterPro"/>
</dbReference>
<evidence type="ECO:0000313" key="7">
    <source>
        <dbReference type="Proteomes" id="UP000277424"/>
    </source>
</evidence>
<keyword evidence="1" id="KW-0547">Nucleotide-binding</keyword>
<protein>
    <submittedName>
        <fullName evidence="6">ATP-dependent DNA helicase DinG</fullName>
    </submittedName>
</protein>
<keyword evidence="3" id="KW-0067">ATP-binding</keyword>
<accession>A0A420WCS2</accession>
<dbReference type="InterPro" id="IPR006555">
    <property type="entry name" value="ATP-dep_Helicase_C"/>
</dbReference>
<sequence length="923" mass="99828">MPKAPVLVAGRTEAAWIDSDGEIETLSLAEAAKRVVLEPPVLCHARATAERLGQQGFAAYDLLELFAFVHPARFCLPTPRGLIAALELPAPGDLAGQAAGLIAAAQRLLADLADPARGPGGIEYDRHARPVARAMHACGWRWAPYALTALGEAVPEQSGPVRPVGMDIWRDLPEWSEDAPPPNPSHFPVDPAEARARLAELLGGSAEARPSQADYASAASAAFAPREEEDAPALVLAEAGTGVGKTLGYVAPTSVWAEKNKGTVWISTYTRNLQHQIDGELDRLFPDPALKAQKVVVRKGRENYLCLLNLEEAVRALPMRPQDGVALGLMARWAAATRAGDLVGGDFPAWLAHLLGRPRTSGLSDRRGECIYAACQHYHKCFVEKSIRRARRAEIVIANHALVMIQAALGGGDGGGENAASLPTRYVFDEGHHVFDAADGAFSGHLTALEMVELRRWLLGAEGRGTSRARGLKTRVEDMIAGDDRAEEALRRVLHAARCLPGEGWNSRIGEGQPDGPAEALLALVRKQTYARQPDRSSPYGMETDAHPPLDGLLDAAAVLEGALGALLQPIQELKKRISAKLDTEADQLDTAARQRMEAVVRSLTRRGEVQIGGWRGMLKALPEGTPDEFVDWFAVDRFDGRDMDYGMHRHWVDPTLPFIRSVVEPAQGVLVTSATLRDGSGEVERDWAAAEARTGSRHLPAPAVRVAVPSPFDYPNQTRVYVVTDVRKDDLGQVAAAYRALFQASGGGGLGLFTAISRLRAVHGRIAAPLDQAGIPLYAQHVDGLDTSTLIDIFRAEEAACLLGTDAVRDGVDVPGRSLRLLVFDRVPWPRPDILHRARREHFGKRAYDDMITRLRLKQAFGRLVRRGDDHGVFVLLDPMMPSRLAGAFPEGVAVQRVGLAEAVAGVREFFGPADEAGRARG</sequence>
<gene>
    <name evidence="6" type="ORF">BCL74_3259</name>
</gene>
<proteinExistence type="inferred from homology"/>
<comment type="caution">
    <text evidence="6">The sequence shown here is derived from an EMBL/GenBank/DDBJ whole genome shotgun (WGS) entry which is preliminary data.</text>
</comment>
<feature type="domain" description="Helicase ATP-binding" evidence="5">
    <location>
        <begin position="198"/>
        <end position="488"/>
    </location>
</feature>
<dbReference type="InterPro" id="IPR014013">
    <property type="entry name" value="Helic_SF1/SF2_ATP-bd_DinG/Rad3"/>
</dbReference>
<dbReference type="SMART" id="SM00491">
    <property type="entry name" value="HELICc2"/>
    <property type="match status" value="1"/>
</dbReference>
<evidence type="ECO:0000256" key="3">
    <source>
        <dbReference type="ARBA" id="ARBA00022840"/>
    </source>
</evidence>
<keyword evidence="6" id="KW-0347">Helicase</keyword>
<dbReference type="GO" id="GO:0016818">
    <property type="term" value="F:hydrolase activity, acting on acid anhydrides, in phosphorus-containing anhydrides"/>
    <property type="evidence" value="ECO:0007669"/>
    <property type="project" value="InterPro"/>
</dbReference>
<evidence type="ECO:0000259" key="5">
    <source>
        <dbReference type="PROSITE" id="PS51193"/>
    </source>
</evidence>
<evidence type="ECO:0000313" key="6">
    <source>
        <dbReference type="EMBL" id="RKQ68776.1"/>
    </source>
</evidence>
<dbReference type="SUPFAM" id="SSF52540">
    <property type="entry name" value="P-loop containing nucleoside triphosphate hydrolases"/>
    <property type="match status" value="2"/>
</dbReference>
<keyword evidence="2" id="KW-0378">Hydrolase</keyword>
<organism evidence="6 7">
    <name type="scientific">Oceanibaculum indicum</name>
    <dbReference type="NCBI Taxonomy" id="526216"/>
    <lineage>
        <taxon>Bacteria</taxon>
        <taxon>Pseudomonadati</taxon>
        <taxon>Pseudomonadota</taxon>
        <taxon>Alphaproteobacteria</taxon>
        <taxon>Rhodospirillales</taxon>
        <taxon>Oceanibaculaceae</taxon>
        <taxon>Oceanibaculum</taxon>
    </lineage>
</organism>
<dbReference type="PANTHER" id="PTHR11472:SF34">
    <property type="entry name" value="REGULATOR OF TELOMERE ELONGATION HELICASE 1"/>
    <property type="match status" value="1"/>
</dbReference>
<dbReference type="InterPro" id="IPR045028">
    <property type="entry name" value="DinG/Rad3-like"/>
</dbReference>
<dbReference type="EMBL" id="RBIG01000003">
    <property type="protein sequence ID" value="RKQ68776.1"/>
    <property type="molecule type" value="Genomic_DNA"/>
</dbReference>
<evidence type="ECO:0000256" key="4">
    <source>
        <dbReference type="ARBA" id="ARBA00038058"/>
    </source>
</evidence>
<evidence type="ECO:0000256" key="2">
    <source>
        <dbReference type="ARBA" id="ARBA00022801"/>
    </source>
</evidence>
<dbReference type="PANTHER" id="PTHR11472">
    <property type="entry name" value="DNA REPAIR DEAD HELICASE RAD3/XP-D SUBFAMILY MEMBER"/>
    <property type="match status" value="1"/>
</dbReference>
<comment type="similarity">
    <text evidence="4">Belongs to the helicase family. DinG subfamily.</text>
</comment>
<dbReference type="GO" id="GO:0006281">
    <property type="term" value="P:DNA repair"/>
    <property type="evidence" value="ECO:0007669"/>
    <property type="project" value="TreeGrafter"/>
</dbReference>
<dbReference type="AlphaFoldDB" id="A0A420WCS2"/>
<dbReference type="Proteomes" id="UP000277424">
    <property type="component" value="Unassembled WGS sequence"/>
</dbReference>